<dbReference type="OrthoDB" id="3241567at2759"/>
<dbReference type="InterPro" id="IPR046522">
    <property type="entry name" value="DUF6699"/>
</dbReference>
<accession>A0A0D0B1Y1</accession>
<gene>
    <name evidence="2" type="ORF">CY34DRAFT_30294</name>
</gene>
<dbReference type="InParanoid" id="A0A0D0B1Y1"/>
<reference evidence="3" key="2">
    <citation type="submission" date="2015-01" db="EMBL/GenBank/DDBJ databases">
        <title>Evolutionary Origins and Diversification of the Mycorrhizal Mutualists.</title>
        <authorList>
            <consortium name="DOE Joint Genome Institute"/>
            <consortium name="Mycorrhizal Genomics Consortium"/>
            <person name="Kohler A."/>
            <person name="Kuo A."/>
            <person name="Nagy L.G."/>
            <person name="Floudas D."/>
            <person name="Copeland A."/>
            <person name="Barry K.W."/>
            <person name="Cichocki N."/>
            <person name="Veneault-Fourrey C."/>
            <person name="LaButti K."/>
            <person name="Lindquist E.A."/>
            <person name="Lipzen A."/>
            <person name="Lundell T."/>
            <person name="Morin E."/>
            <person name="Murat C."/>
            <person name="Riley R."/>
            <person name="Ohm R."/>
            <person name="Sun H."/>
            <person name="Tunlid A."/>
            <person name="Henrissat B."/>
            <person name="Grigoriev I.V."/>
            <person name="Hibbett D.S."/>
            <person name="Martin F."/>
        </authorList>
    </citation>
    <scope>NUCLEOTIDE SEQUENCE [LARGE SCALE GENOMIC DNA]</scope>
    <source>
        <strain evidence="3">UH-Slu-Lm8-n1</strain>
    </source>
</reference>
<evidence type="ECO:0000313" key="3">
    <source>
        <dbReference type="Proteomes" id="UP000054485"/>
    </source>
</evidence>
<dbReference type="Proteomes" id="UP000054485">
    <property type="component" value="Unassembled WGS sequence"/>
</dbReference>
<reference evidence="2 3" key="1">
    <citation type="submission" date="2014-04" db="EMBL/GenBank/DDBJ databases">
        <authorList>
            <consortium name="DOE Joint Genome Institute"/>
            <person name="Kuo A."/>
            <person name="Ruytinx J."/>
            <person name="Rineau F."/>
            <person name="Colpaert J."/>
            <person name="Kohler A."/>
            <person name="Nagy L.G."/>
            <person name="Floudas D."/>
            <person name="Copeland A."/>
            <person name="Barry K.W."/>
            <person name="Cichocki N."/>
            <person name="Veneault-Fourrey C."/>
            <person name="LaButti K."/>
            <person name="Lindquist E.A."/>
            <person name="Lipzen A."/>
            <person name="Lundell T."/>
            <person name="Morin E."/>
            <person name="Murat C."/>
            <person name="Sun H."/>
            <person name="Tunlid A."/>
            <person name="Henrissat B."/>
            <person name="Grigoriev I.V."/>
            <person name="Hibbett D.S."/>
            <person name="Martin F."/>
            <person name="Nordberg H.P."/>
            <person name="Cantor M.N."/>
            <person name="Hua S.X."/>
        </authorList>
    </citation>
    <scope>NUCLEOTIDE SEQUENCE [LARGE SCALE GENOMIC DNA]</scope>
    <source>
        <strain evidence="2 3">UH-Slu-Lm8-n1</strain>
    </source>
</reference>
<feature type="non-terminal residue" evidence="2">
    <location>
        <position position="1"/>
    </location>
</feature>
<feature type="non-terminal residue" evidence="2">
    <location>
        <position position="165"/>
    </location>
</feature>
<dbReference type="STRING" id="930992.A0A0D0B1Y1"/>
<proteinExistence type="predicted"/>
<organism evidence="2 3">
    <name type="scientific">Suillus luteus UH-Slu-Lm8-n1</name>
    <dbReference type="NCBI Taxonomy" id="930992"/>
    <lineage>
        <taxon>Eukaryota</taxon>
        <taxon>Fungi</taxon>
        <taxon>Dikarya</taxon>
        <taxon>Basidiomycota</taxon>
        <taxon>Agaricomycotina</taxon>
        <taxon>Agaricomycetes</taxon>
        <taxon>Agaricomycetidae</taxon>
        <taxon>Boletales</taxon>
        <taxon>Suillineae</taxon>
        <taxon>Suillaceae</taxon>
        <taxon>Suillus</taxon>
    </lineage>
</organism>
<evidence type="ECO:0000259" key="1">
    <source>
        <dbReference type="Pfam" id="PF20415"/>
    </source>
</evidence>
<protein>
    <recommendedName>
        <fullName evidence="1">DUF6699 domain-containing protein</fullName>
    </recommendedName>
</protein>
<dbReference type="EMBL" id="KN835417">
    <property type="protein sequence ID" value="KIK37983.1"/>
    <property type="molecule type" value="Genomic_DNA"/>
</dbReference>
<dbReference type="Pfam" id="PF20415">
    <property type="entry name" value="DUF6699"/>
    <property type="match status" value="1"/>
</dbReference>
<keyword evidence="3" id="KW-1185">Reference proteome</keyword>
<name>A0A0D0B1Y1_9AGAM</name>
<feature type="domain" description="DUF6699" evidence="1">
    <location>
        <begin position="17"/>
        <end position="157"/>
    </location>
</feature>
<sequence length="165" mass="19055">LHWQLLSYHVAQPDLFLHFDVAFPTHDIEYKRSSLYSVQSTPLHDANLDKPAADTELTNMTINFERSPLQWDINVKRDEGIRVRDVFEAIYSAFDTPLTPHEKSLIPLRLRAGCEEAFRLRCNLAPELPIMQQRQGWKRVDALLHETLFRGLTQSKSGGGWTLNL</sequence>
<evidence type="ECO:0000313" key="2">
    <source>
        <dbReference type="EMBL" id="KIK37983.1"/>
    </source>
</evidence>
<dbReference type="AlphaFoldDB" id="A0A0D0B1Y1"/>
<dbReference type="HOGENOM" id="CLU_1511159_0_0_1"/>